<dbReference type="InterPro" id="IPR046551">
    <property type="entry name" value="DUF6705"/>
</dbReference>
<evidence type="ECO:0000313" key="4">
    <source>
        <dbReference type="Proteomes" id="UP000184147"/>
    </source>
</evidence>
<dbReference type="OrthoDB" id="1261237at2"/>
<dbReference type="Proteomes" id="UP000184147">
    <property type="component" value="Unassembled WGS sequence"/>
</dbReference>
<dbReference type="Pfam" id="PF20448">
    <property type="entry name" value="DUF6705"/>
    <property type="match status" value="1"/>
</dbReference>
<feature type="domain" description="DUF6705" evidence="2">
    <location>
        <begin position="1"/>
        <end position="153"/>
    </location>
</feature>
<feature type="chain" id="PRO_5013064498" description="DUF6705 domain-containing protein" evidence="1">
    <location>
        <begin position="20"/>
        <end position="202"/>
    </location>
</feature>
<dbReference type="STRING" id="1124188.SAMN05444377_101205"/>
<sequence length="202" mass="23002">MKYINKLLLILFVFGKIQAQTQIVDITDEHLNGSNDLPYGYYFKDLYHVLDPYVGTWVFTDGTTQLKLVLQKKMSNRNNIYFEDIIYGEYQYIENGVEKVNTLSQLNENFSDCGFYTIYGNLVVLHDSPLCDECQVGEKTLATSISHSESESSGQLLLKRITVNGQPALQASMGWRLRWKPAGTVLPPNPLPARDFILLLQP</sequence>
<reference evidence="3 4" key="1">
    <citation type="submission" date="2016-11" db="EMBL/GenBank/DDBJ databases">
        <authorList>
            <person name="Jaros S."/>
            <person name="Januszkiewicz K."/>
            <person name="Wedrychowicz H."/>
        </authorList>
    </citation>
    <scope>NUCLEOTIDE SEQUENCE [LARGE SCALE GENOMIC DNA]</scope>
    <source>
        <strain evidence="3 4">DSM 25660</strain>
    </source>
</reference>
<protein>
    <recommendedName>
        <fullName evidence="2">DUF6705 domain-containing protein</fullName>
    </recommendedName>
</protein>
<name>A0A1M4W7X3_9FLAO</name>
<evidence type="ECO:0000256" key="1">
    <source>
        <dbReference type="SAM" id="SignalP"/>
    </source>
</evidence>
<evidence type="ECO:0000259" key="2">
    <source>
        <dbReference type="Pfam" id="PF20448"/>
    </source>
</evidence>
<proteinExistence type="predicted"/>
<evidence type="ECO:0000313" key="3">
    <source>
        <dbReference type="EMBL" id="SHE77316.1"/>
    </source>
</evidence>
<keyword evidence="1" id="KW-0732">Signal</keyword>
<dbReference type="EMBL" id="FQVQ01000001">
    <property type="protein sequence ID" value="SHE77316.1"/>
    <property type="molecule type" value="Genomic_DNA"/>
</dbReference>
<organism evidence="3 4">
    <name type="scientific">Flavobacterium fontis</name>
    <dbReference type="NCBI Taxonomy" id="1124188"/>
    <lineage>
        <taxon>Bacteria</taxon>
        <taxon>Pseudomonadati</taxon>
        <taxon>Bacteroidota</taxon>
        <taxon>Flavobacteriia</taxon>
        <taxon>Flavobacteriales</taxon>
        <taxon>Flavobacteriaceae</taxon>
        <taxon>Flavobacterium</taxon>
    </lineage>
</organism>
<keyword evidence="4" id="KW-1185">Reference proteome</keyword>
<dbReference type="RefSeq" id="WP_073360534.1">
    <property type="nucleotide sequence ID" value="NZ_FQVQ01000001.1"/>
</dbReference>
<feature type="signal peptide" evidence="1">
    <location>
        <begin position="1"/>
        <end position="19"/>
    </location>
</feature>
<dbReference type="AlphaFoldDB" id="A0A1M4W7X3"/>
<gene>
    <name evidence="3" type="ORF">SAMN05444377_101205</name>
</gene>
<accession>A0A1M4W7X3</accession>